<sequence length="320" mass="34771">MTATENPPIVTPVPARPAVARRHRRPGVAALPYLLLAPATLTLLVLLGWPVLSVLLTSFRRLDLRELVQGKVVWVGLDNYRAVLGDPTFWTVTLRTLAFTAACVIATVVGGLAVAVLMRHVGRAVRTVLQVSLVLAWAMPFLAATTVFQWMFDQNYGILDKTLVRLGLTSFAGHSWFTTGFSTLAVIVTLITWQGIPFVAFTLFAGMLGVPAEQYEAAAIDGASGWQTFRAVTWPAVRPLVTLVTFLSLLWDFKVFPQVWAMREGGPDGGSTTLAVLQYVKGIAGSHFGVAAAVAVLMILVLVGLTAQNLRLMLRAQEYR</sequence>
<dbReference type="InterPro" id="IPR051393">
    <property type="entry name" value="ABC_transporter_permease"/>
</dbReference>
<dbReference type="Gene3D" id="1.10.3720.10">
    <property type="entry name" value="MetI-like"/>
    <property type="match status" value="1"/>
</dbReference>
<comment type="similarity">
    <text evidence="7">Belongs to the binding-protein-dependent transport system permease family.</text>
</comment>
<evidence type="ECO:0000256" key="2">
    <source>
        <dbReference type="ARBA" id="ARBA00022448"/>
    </source>
</evidence>
<feature type="domain" description="ABC transmembrane type-1" evidence="8">
    <location>
        <begin position="93"/>
        <end position="309"/>
    </location>
</feature>
<dbReference type="CDD" id="cd06261">
    <property type="entry name" value="TM_PBP2"/>
    <property type="match status" value="1"/>
</dbReference>
<evidence type="ECO:0000256" key="6">
    <source>
        <dbReference type="ARBA" id="ARBA00023136"/>
    </source>
</evidence>
<dbReference type="GO" id="GO:0055085">
    <property type="term" value="P:transmembrane transport"/>
    <property type="evidence" value="ECO:0007669"/>
    <property type="project" value="InterPro"/>
</dbReference>
<dbReference type="EMBL" id="BJFL01000006">
    <property type="protein sequence ID" value="GDY30253.1"/>
    <property type="molecule type" value="Genomic_DNA"/>
</dbReference>
<evidence type="ECO:0000256" key="5">
    <source>
        <dbReference type="ARBA" id="ARBA00022989"/>
    </source>
</evidence>
<dbReference type="AlphaFoldDB" id="A0A4D4J8Q6"/>
<feature type="transmembrane region" description="Helical" evidence="7">
    <location>
        <begin position="31"/>
        <end position="52"/>
    </location>
</feature>
<dbReference type="SUPFAM" id="SSF161098">
    <property type="entry name" value="MetI-like"/>
    <property type="match status" value="1"/>
</dbReference>
<keyword evidence="5 7" id="KW-1133">Transmembrane helix</keyword>
<feature type="transmembrane region" description="Helical" evidence="7">
    <location>
        <begin position="97"/>
        <end position="117"/>
    </location>
</feature>
<reference evidence="10" key="1">
    <citation type="submission" date="2019-04" db="EMBL/GenBank/DDBJ databases">
        <title>Draft genome sequence of Pseudonocardiaceae bacterium SL3-2-4.</title>
        <authorList>
            <person name="Ningsih F."/>
            <person name="Yokota A."/>
            <person name="Sakai Y."/>
            <person name="Nanatani K."/>
            <person name="Yabe S."/>
            <person name="Oetari A."/>
            <person name="Sjamsuridzal W."/>
        </authorList>
    </citation>
    <scope>NUCLEOTIDE SEQUENCE [LARGE SCALE GENOMIC DNA]</scope>
    <source>
        <strain evidence="10">SL3-2-4</strain>
    </source>
</reference>
<dbReference type="Pfam" id="PF00528">
    <property type="entry name" value="BPD_transp_1"/>
    <property type="match status" value="1"/>
</dbReference>
<proteinExistence type="inferred from homology"/>
<comment type="caution">
    <text evidence="9">The sequence shown here is derived from an EMBL/GenBank/DDBJ whole genome shotgun (WGS) entry which is preliminary data.</text>
</comment>
<dbReference type="InterPro" id="IPR000515">
    <property type="entry name" value="MetI-like"/>
</dbReference>
<dbReference type="InterPro" id="IPR035906">
    <property type="entry name" value="MetI-like_sf"/>
</dbReference>
<comment type="subcellular location">
    <subcellularLocation>
        <location evidence="1 7">Cell membrane</location>
        <topology evidence="1 7">Multi-pass membrane protein</topology>
    </subcellularLocation>
</comment>
<dbReference type="OrthoDB" id="9804439at2"/>
<protein>
    <submittedName>
        <fullName evidence="9">Sugar ABC transporter permease</fullName>
    </submittedName>
</protein>
<organism evidence="9 10">
    <name type="scientific">Gandjariella thermophila</name>
    <dbReference type="NCBI Taxonomy" id="1931992"/>
    <lineage>
        <taxon>Bacteria</taxon>
        <taxon>Bacillati</taxon>
        <taxon>Actinomycetota</taxon>
        <taxon>Actinomycetes</taxon>
        <taxon>Pseudonocardiales</taxon>
        <taxon>Pseudonocardiaceae</taxon>
        <taxon>Gandjariella</taxon>
    </lineage>
</organism>
<accession>A0A4D4J8Q6</accession>
<feature type="transmembrane region" description="Helical" evidence="7">
    <location>
        <begin position="288"/>
        <end position="307"/>
    </location>
</feature>
<keyword evidence="6 7" id="KW-0472">Membrane</keyword>
<evidence type="ECO:0000256" key="3">
    <source>
        <dbReference type="ARBA" id="ARBA00022475"/>
    </source>
</evidence>
<keyword evidence="3" id="KW-1003">Cell membrane</keyword>
<dbReference type="PANTHER" id="PTHR30193:SF37">
    <property type="entry name" value="INNER MEMBRANE ABC TRANSPORTER PERMEASE PROTEIN YCJO"/>
    <property type="match status" value="1"/>
</dbReference>
<feature type="transmembrane region" description="Helical" evidence="7">
    <location>
        <begin position="129"/>
        <end position="152"/>
    </location>
</feature>
<evidence type="ECO:0000259" key="8">
    <source>
        <dbReference type="PROSITE" id="PS50928"/>
    </source>
</evidence>
<keyword evidence="10" id="KW-1185">Reference proteome</keyword>
<feature type="transmembrane region" description="Helical" evidence="7">
    <location>
        <begin position="231"/>
        <end position="251"/>
    </location>
</feature>
<dbReference type="GO" id="GO:0005886">
    <property type="term" value="C:plasma membrane"/>
    <property type="evidence" value="ECO:0007669"/>
    <property type="project" value="UniProtKB-SubCell"/>
</dbReference>
<feature type="transmembrane region" description="Helical" evidence="7">
    <location>
        <begin position="184"/>
        <end position="210"/>
    </location>
</feature>
<gene>
    <name evidence="9" type="ORF">GTS_18860</name>
</gene>
<evidence type="ECO:0000256" key="4">
    <source>
        <dbReference type="ARBA" id="ARBA00022692"/>
    </source>
</evidence>
<dbReference type="PROSITE" id="PS50928">
    <property type="entry name" value="ABC_TM1"/>
    <property type="match status" value="1"/>
</dbReference>
<dbReference type="RefSeq" id="WP_137813369.1">
    <property type="nucleotide sequence ID" value="NZ_BJFL01000006.1"/>
</dbReference>
<keyword evidence="2 7" id="KW-0813">Transport</keyword>
<dbReference type="Proteomes" id="UP000298860">
    <property type="component" value="Unassembled WGS sequence"/>
</dbReference>
<name>A0A4D4J8Q6_9PSEU</name>
<keyword evidence="4 7" id="KW-0812">Transmembrane</keyword>
<evidence type="ECO:0000313" key="9">
    <source>
        <dbReference type="EMBL" id="GDY30253.1"/>
    </source>
</evidence>
<evidence type="ECO:0000313" key="10">
    <source>
        <dbReference type="Proteomes" id="UP000298860"/>
    </source>
</evidence>
<evidence type="ECO:0000256" key="1">
    <source>
        <dbReference type="ARBA" id="ARBA00004651"/>
    </source>
</evidence>
<dbReference type="PANTHER" id="PTHR30193">
    <property type="entry name" value="ABC TRANSPORTER PERMEASE PROTEIN"/>
    <property type="match status" value="1"/>
</dbReference>
<evidence type="ECO:0000256" key="7">
    <source>
        <dbReference type="RuleBase" id="RU363032"/>
    </source>
</evidence>